<keyword evidence="3" id="KW-0597">Phosphoprotein</keyword>
<evidence type="ECO:0000313" key="9">
    <source>
        <dbReference type="Proteomes" id="UP001165363"/>
    </source>
</evidence>
<keyword evidence="8" id="KW-0067">ATP-binding</keyword>
<keyword evidence="8" id="KW-0547">Nucleotide-binding</keyword>
<dbReference type="Gene3D" id="3.30.565.10">
    <property type="entry name" value="Histidine kinase-like ATPase, C-terminal domain"/>
    <property type="match status" value="1"/>
</dbReference>
<dbReference type="SUPFAM" id="SSF47384">
    <property type="entry name" value="Homodimeric domain of signal transducing histidine kinase"/>
    <property type="match status" value="1"/>
</dbReference>
<dbReference type="InterPro" id="IPR050351">
    <property type="entry name" value="BphY/WalK/GraS-like"/>
</dbReference>
<feature type="domain" description="Histidine kinase" evidence="7">
    <location>
        <begin position="115"/>
        <end position="335"/>
    </location>
</feature>
<dbReference type="SMART" id="SM00388">
    <property type="entry name" value="HisKA"/>
    <property type="match status" value="1"/>
</dbReference>
<gene>
    <name evidence="8" type="ORF">LZ536_05915</name>
</gene>
<dbReference type="EMBL" id="JAMGBD010000001">
    <property type="protein sequence ID" value="MCL6683438.1"/>
    <property type="molecule type" value="Genomic_DNA"/>
</dbReference>
<dbReference type="PROSITE" id="PS50109">
    <property type="entry name" value="HIS_KIN"/>
    <property type="match status" value="1"/>
</dbReference>
<accession>A0ABT0RLC2</accession>
<dbReference type="InterPro" id="IPR036890">
    <property type="entry name" value="HATPase_C_sf"/>
</dbReference>
<dbReference type="InterPro" id="IPR004358">
    <property type="entry name" value="Sig_transdc_His_kin-like_C"/>
</dbReference>
<comment type="catalytic activity">
    <reaction evidence="1">
        <text>ATP + protein L-histidine = ADP + protein N-phospho-L-histidine.</text>
        <dbReference type="EC" id="2.7.13.3"/>
    </reaction>
</comment>
<dbReference type="InterPro" id="IPR003594">
    <property type="entry name" value="HATPase_dom"/>
</dbReference>
<dbReference type="CDD" id="cd00082">
    <property type="entry name" value="HisKA"/>
    <property type="match status" value="1"/>
</dbReference>
<dbReference type="Pfam" id="PF02518">
    <property type="entry name" value="HATPase_c"/>
    <property type="match status" value="1"/>
</dbReference>
<dbReference type="PANTHER" id="PTHR45453">
    <property type="entry name" value="PHOSPHATE REGULON SENSOR PROTEIN PHOR"/>
    <property type="match status" value="1"/>
</dbReference>
<dbReference type="InterPro" id="IPR036097">
    <property type="entry name" value="HisK_dim/P_sf"/>
</dbReference>
<evidence type="ECO:0000256" key="2">
    <source>
        <dbReference type="ARBA" id="ARBA00012438"/>
    </source>
</evidence>
<keyword evidence="5" id="KW-0418">Kinase</keyword>
<keyword evidence="4" id="KW-0808">Transferase</keyword>
<dbReference type="SMART" id="SM00387">
    <property type="entry name" value="HATPase_c"/>
    <property type="match status" value="1"/>
</dbReference>
<protein>
    <recommendedName>
        <fullName evidence="2">histidine kinase</fullName>
        <ecNumber evidence="2">2.7.13.3</ecNumber>
    </recommendedName>
</protein>
<dbReference type="InterPro" id="IPR005467">
    <property type="entry name" value="His_kinase_dom"/>
</dbReference>
<dbReference type="GO" id="GO:0005524">
    <property type="term" value="F:ATP binding"/>
    <property type="evidence" value="ECO:0007669"/>
    <property type="project" value="UniProtKB-KW"/>
</dbReference>
<dbReference type="PRINTS" id="PR00344">
    <property type="entry name" value="BCTRLSENSOR"/>
</dbReference>
<dbReference type="EC" id="2.7.13.3" evidence="2"/>
<dbReference type="Proteomes" id="UP001165363">
    <property type="component" value="Unassembled WGS sequence"/>
</dbReference>
<evidence type="ECO:0000259" key="7">
    <source>
        <dbReference type="PROSITE" id="PS50109"/>
    </source>
</evidence>
<proteinExistence type="predicted"/>
<reference evidence="8" key="1">
    <citation type="submission" date="2022-05" db="EMBL/GenBank/DDBJ databases">
        <authorList>
            <person name="Jo J.-H."/>
            <person name="Im W.-T."/>
        </authorList>
    </citation>
    <scope>NUCLEOTIDE SEQUENCE</scope>
    <source>
        <strain evidence="8">SE158</strain>
    </source>
</reference>
<dbReference type="Gene3D" id="1.10.287.130">
    <property type="match status" value="1"/>
</dbReference>
<evidence type="ECO:0000256" key="6">
    <source>
        <dbReference type="ARBA" id="ARBA00023012"/>
    </source>
</evidence>
<keyword evidence="9" id="KW-1185">Reference proteome</keyword>
<keyword evidence="6" id="KW-0902">Two-component regulatory system</keyword>
<organism evidence="8 9">
    <name type="scientific">Sphingomonas alba</name>
    <dbReference type="NCBI Taxonomy" id="2908208"/>
    <lineage>
        <taxon>Bacteria</taxon>
        <taxon>Pseudomonadati</taxon>
        <taxon>Pseudomonadota</taxon>
        <taxon>Alphaproteobacteria</taxon>
        <taxon>Sphingomonadales</taxon>
        <taxon>Sphingomonadaceae</taxon>
        <taxon>Sphingomonas</taxon>
    </lineage>
</organism>
<dbReference type="SUPFAM" id="SSF55874">
    <property type="entry name" value="ATPase domain of HSP90 chaperone/DNA topoisomerase II/histidine kinase"/>
    <property type="match status" value="1"/>
</dbReference>
<sequence>MLLSIDLARSLIGVLDEPALIIEGARTAAANDAAKSLLGQRIEDSDLRFAIRHPEALRTILAGKVADVEVVGIGSADRPWLLSVRPIERGLTLARLIDQSAGRAAERMRVDFVANASHELRTPLATIAGYAETLADEGEVDEQTRRRFGSVIQCEARRMLRIVEDLMSLSRIEAERFLAPREAVDLGEVARLAADHAGPLIEKRSCTVELKIESGMPPVAGDFAQLLQTADNLVGNAIRYGCTQENAAVIIEVRRDGDRALFSVHDSGDGIAAEHLPRLTERFYRVDAARSRDSGGTGLGLAIVKHIVERHRGRLTIESQLGQGTTVQVALPFEAAAL</sequence>
<name>A0ABT0RLC2_9SPHN</name>
<evidence type="ECO:0000256" key="4">
    <source>
        <dbReference type="ARBA" id="ARBA00022679"/>
    </source>
</evidence>
<evidence type="ECO:0000256" key="3">
    <source>
        <dbReference type="ARBA" id="ARBA00022553"/>
    </source>
</evidence>
<dbReference type="RefSeq" id="WP_249847363.1">
    <property type="nucleotide sequence ID" value="NZ_JAMGBD010000001.1"/>
</dbReference>
<dbReference type="InterPro" id="IPR003661">
    <property type="entry name" value="HisK_dim/P_dom"/>
</dbReference>
<comment type="caution">
    <text evidence="8">The sequence shown here is derived from an EMBL/GenBank/DDBJ whole genome shotgun (WGS) entry which is preliminary data.</text>
</comment>
<evidence type="ECO:0000256" key="5">
    <source>
        <dbReference type="ARBA" id="ARBA00022777"/>
    </source>
</evidence>
<dbReference type="PANTHER" id="PTHR45453:SF1">
    <property type="entry name" value="PHOSPHATE REGULON SENSOR PROTEIN PHOR"/>
    <property type="match status" value="1"/>
</dbReference>
<evidence type="ECO:0000313" key="8">
    <source>
        <dbReference type="EMBL" id="MCL6683438.1"/>
    </source>
</evidence>
<evidence type="ECO:0000256" key="1">
    <source>
        <dbReference type="ARBA" id="ARBA00000085"/>
    </source>
</evidence>
<dbReference type="Pfam" id="PF00512">
    <property type="entry name" value="HisKA"/>
    <property type="match status" value="1"/>
</dbReference>